<feature type="domain" description="HTH araC/xylS-type" evidence="5">
    <location>
        <begin position="428"/>
        <end position="526"/>
    </location>
</feature>
<dbReference type="InterPro" id="IPR001789">
    <property type="entry name" value="Sig_transdc_resp-reg_receiver"/>
</dbReference>
<evidence type="ECO:0000256" key="4">
    <source>
        <dbReference type="PROSITE-ProRule" id="PRU00169"/>
    </source>
</evidence>
<dbReference type="SMART" id="SM00342">
    <property type="entry name" value="HTH_ARAC"/>
    <property type="match status" value="1"/>
</dbReference>
<dbReference type="Pfam" id="PF12833">
    <property type="entry name" value="HTH_18"/>
    <property type="match status" value="1"/>
</dbReference>
<dbReference type="PROSITE" id="PS50110">
    <property type="entry name" value="RESPONSE_REGULATORY"/>
    <property type="match status" value="1"/>
</dbReference>
<dbReference type="SMART" id="SM00448">
    <property type="entry name" value="REC"/>
    <property type="match status" value="1"/>
</dbReference>
<dbReference type="PANTHER" id="PTHR43280">
    <property type="entry name" value="ARAC-FAMILY TRANSCRIPTIONAL REGULATOR"/>
    <property type="match status" value="1"/>
</dbReference>
<dbReference type="InterPro" id="IPR018060">
    <property type="entry name" value="HTH_AraC"/>
</dbReference>
<organism evidence="7 8">
    <name type="scientific">Paenibacillus durus ATCC 35681</name>
    <dbReference type="NCBI Taxonomy" id="1333534"/>
    <lineage>
        <taxon>Bacteria</taxon>
        <taxon>Bacillati</taxon>
        <taxon>Bacillota</taxon>
        <taxon>Bacilli</taxon>
        <taxon>Bacillales</taxon>
        <taxon>Paenibacillaceae</taxon>
        <taxon>Paenibacillus</taxon>
    </lineage>
</organism>
<dbReference type="SUPFAM" id="SSF52172">
    <property type="entry name" value="CheY-like"/>
    <property type="match status" value="1"/>
</dbReference>
<dbReference type="InterPro" id="IPR018062">
    <property type="entry name" value="HTH_AraC-typ_CS"/>
</dbReference>
<dbReference type="PROSITE" id="PS00041">
    <property type="entry name" value="HTH_ARAC_FAMILY_1"/>
    <property type="match status" value="1"/>
</dbReference>
<evidence type="ECO:0000313" key="7">
    <source>
        <dbReference type="EMBL" id="AKG34353.1"/>
    </source>
</evidence>
<evidence type="ECO:0000259" key="5">
    <source>
        <dbReference type="PROSITE" id="PS01124"/>
    </source>
</evidence>
<dbReference type="Proteomes" id="UP000034189">
    <property type="component" value="Chromosome"/>
</dbReference>
<dbReference type="Gene3D" id="1.10.10.60">
    <property type="entry name" value="Homeodomain-like"/>
    <property type="match status" value="2"/>
</dbReference>
<dbReference type="GO" id="GO:0000160">
    <property type="term" value="P:phosphorelay signal transduction system"/>
    <property type="evidence" value="ECO:0007669"/>
    <property type="project" value="InterPro"/>
</dbReference>
<dbReference type="GO" id="GO:0003700">
    <property type="term" value="F:DNA-binding transcription factor activity"/>
    <property type="evidence" value="ECO:0007669"/>
    <property type="project" value="InterPro"/>
</dbReference>
<feature type="domain" description="Response regulatory" evidence="6">
    <location>
        <begin position="3"/>
        <end position="120"/>
    </location>
</feature>
<dbReference type="OrthoDB" id="1974963at2"/>
<keyword evidence="3" id="KW-0804">Transcription</keyword>
<keyword evidence="1" id="KW-0805">Transcription regulation</keyword>
<feature type="modified residue" description="4-aspartylphosphate" evidence="4">
    <location>
        <position position="55"/>
    </location>
</feature>
<dbReference type="EMBL" id="CP011114">
    <property type="protein sequence ID" value="AKG34353.1"/>
    <property type="molecule type" value="Genomic_DNA"/>
</dbReference>
<dbReference type="Pfam" id="PF00072">
    <property type="entry name" value="Response_reg"/>
    <property type="match status" value="1"/>
</dbReference>
<reference evidence="7 8" key="1">
    <citation type="submission" date="2015-03" db="EMBL/GenBank/DDBJ databases">
        <authorList>
            <person name="Abdul Halim M."/>
        </authorList>
    </citation>
    <scope>NUCLEOTIDE SEQUENCE [LARGE SCALE GENOMIC DNA]</scope>
    <source>
        <strain evidence="7 8">ATCC 35681</strain>
    </source>
</reference>
<dbReference type="Gene3D" id="3.40.50.2300">
    <property type="match status" value="1"/>
</dbReference>
<gene>
    <name evidence="7" type="ORF">VK70_07010</name>
</gene>
<dbReference type="InterPro" id="IPR009057">
    <property type="entry name" value="Homeodomain-like_sf"/>
</dbReference>
<dbReference type="SUPFAM" id="SSF46689">
    <property type="entry name" value="Homeodomain-like"/>
    <property type="match status" value="2"/>
</dbReference>
<sequence length="536" mass="61104">MTSLLIVDDEKLAVAGIISVLNREKLHITQIHSAYNINQAKEIFLKQPVDVMLCDIEMPSGSGLELLDWVNNNYPRTVSVILTCHADFEYAKRAVQLKSLDYILKPVPPHELEAVVEKAIEKLHEDQTQAQLSIYGHYWFQNQPLLIEKFWLDVLNQNIEPDAGAISRAATERNIPLHDAVVPILIVFQRWHNEVNHTGEQAMKAAIRNAAEFFVNSIQENSVLLSLGTDKFLAIVPATSDAKPVIRQLLKSCERFIGDCHRYYKCDLCIYLGEDVVPHNLAEMVKNLKGLEENNVAYYNRVIRFNSIKPATGQLVPPNMQLWSAMLLGNAVEEVIQEAIHYLNGLVELSAMNVENLTHFHHDFLQMIYYLLTEKGVMARQLLSDKQSLALSKKANRSLADMIDWIRHIVNKAMRCLGTIEEAQSVVERTKEYILRNINKELTRESIAGHVFLNPDYLARIFKKSTGVTINDFILNERVIIAQELLAKTDMPISAVAAHLGYLNFSKFSQMFKNRTGFNPVKYRETSKRLQAKKVK</sequence>
<dbReference type="CDD" id="cd17536">
    <property type="entry name" value="REC_YesN-like"/>
    <property type="match status" value="1"/>
</dbReference>
<dbReference type="AlphaFoldDB" id="A0A0F7F865"/>
<dbReference type="PANTHER" id="PTHR43280:SF2">
    <property type="entry name" value="HTH-TYPE TRANSCRIPTIONAL REGULATOR EXSA"/>
    <property type="match status" value="1"/>
</dbReference>
<keyword evidence="2" id="KW-0238">DNA-binding</keyword>
<dbReference type="GO" id="GO:0043565">
    <property type="term" value="F:sequence-specific DNA binding"/>
    <property type="evidence" value="ECO:0007669"/>
    <property type="project" value="InterPro"/>
</dbReference>
<evidence type="ECO:0000313" key="8">
    <source>
        <dbReference type="Proteomes" id="UP000034189"/>
    </source>
</evidence>
<evidence type="ECO:0000256" key="3">
    <source>
        <dbReference type="ARBA" id="ARBA00023163"/>
    </source>
</evidence>
<evidence type="ECO:0000256" key="1">
    <source>
        <dbReference type="ARBA" id="ARBA00023015"/>
    </source>
</evidence>
<evidence type="ECO:0008006" key="9">
    <source>
        <dbReference type="Google" id="ProtNLM"/>
    </source>
</evidence>
<keyword evidence="4" id="KW-0597">Phosphoprotein</keyword>
<dbReference type="PATRIC" id="fig|1333534.5.peg.1536"/>
<accession>A0A0F7F865</accession>
<evidence type="ECO:0000259" key="6">
    <source>
        <dbReference type="PROSITE" id="PS50110"/>
    </source>
</evidence>
<evidence type="ECO:0000256" key="2">
    <source>
        <dbReference type="ARBA" id="ARBA00023125"/>
    </source>
</evidence>
<name>A0A0F7F865_PAEDU</name>
<dbReference type="PROSITE" id="PS01124">
    <property type="entry name" value="HTH_ARAC_FAMILY_2"/>
    <property type="match status" value="1"/>
</dbReference>
<reference evidence="7 8" key="2">
    <citation type="journal article" date="2016" name="Genome Announc.">
        <title>Genome Sequence of a Gram-Positive Diazotroph, Paenibacillus durus Type Strain ATCC 35681.</title>
        <authorList>
            <person name="Halim M.A."/>
            <person name="Rahman A.Y."/>
            <person name="Sim K.S."/>
            <person name="Yam H.C."/>
            <person name="Rahim A.A."/>
            <person name="Ghazali A.H."/>
            <person name="Najimudin N."/>
        </authorList>
    </citation>
    <scope>NUCLEOTIDE SEQUENCE [LARGE SCALE GENOMIC DNA]</scope>
    <source>
        <strain evidence="7 8">ATCC 35681</strain>
    </source>
</reference>
<dbReference type="RefSeq" id="WP_025700510.1">
    <property type="nucleotide sequence ID" value="NZ_ASQQ01000785.1"/>
</dbReference>
<dbReference type="HOGENOM" id="CLU_000445_5_0_9"/>
<proteinExistence type="predicted"/>
<protein>
    <recommendedName>
        <fullName evidence="9">AraC family transcriptional regulator</fullName>
    </recommendedName>
</protein>
<dbReference type="InterPro" id="IPR011006">
    <property type="entry name" value="CheY-like_superfamily"/>
</dbReference>